<feature type="non-terminal residue" evidence="1">
    <location>
        <position position="1"/>
    </location>
</feature>
<name>J9F358_WUCBA</name>
<evidence type="ECO:0000313" key="1">
    <source>
        <dbReference type="EMBL" id="EJW83902.1"/>
    </source>
</evidence>
<comment type="caution">
    <text evidence="1">The sequence shown here is derived from an EMBL/GenBank/DDBJ whole genome shotgun (WGS) entry which is preliminary data.</text>
</comment>
<gene>
    <name evidence="1" type="ORF">WUBG_05182</name>
</gene>
<dbReference type="AlphaFoldDB" id="J9F358"/>
<reference evidence="2" key="1">
    <citation type="submission" date="2012-08" db="EMBL/GenBank/DDBJ databases">
        <title>The Genome Sequence of Wuchereria bancrofti.</title>
        <authorList>
            <person name="Nutman T.B."/>
            <person name="Fink D.L."/>
            <person name="Russ C."/>
            <person name="Young S."/>
            <person name="Zeng Q."/>
            <person name="Koehrsen M."/>
            <person name="Alvarado L."/>
            <person name="Berlin A."/>
            <person name="Chapman S.B."/>
            <person name="Chen Z."/>
            <person name="Freedman E."/>
            <person name="Gellesch M."/>
            <person name="Goldberg J."/>
            <person name="Griggs A."/>
            <person name="Gujja S."/>
            <person name="Heilman E.R."/>
            <person name="Heiman D."/>
            <person name="Hepburn T."/>
            <person name="Howarth C."/>
            <person name="Jen D."/>
            <person name="Larson L."/>
            <person name="Lewis B."/>
            <person name="Mehta T."/>
            <person name="Park D."/>
            <person name="Pearson M."/>
            <person name="Roberts A."/>
            <person name="Saif S."/>
            <person name="Shea T."/>
            <person name="Shenoy N."/>
            <person name="Sisk P."/>
            <person name="Stolte C."/>
            <person name="Sykes S."/>
            <person name="Walk T."/>
            <person name="White J."/>
            <person name="Yandava C."/>
            <person name="Haas B."/>
            <person name="Henn M.R."/>
            <person name="Nusbaum C."/>
            <person name="Birren B."/>
        </authorList>
    </citation>
    <scope>NUCLEOTIDE SEQUENCE [LARGE SCALE GENOMIC DNA]</scope>
    <source>
        <strain evidence="2">NA</strain>
    </source>
</reference>
<dbReference type="EMBL" id="ADBV01001929">
    <property type="protein sequence ID" value="EJW83902.1"/>
    <property type="molecule type" value="Genomic_DNA"/>
</dbReference>
<protein>
    <submittedName>
        <fullName evidence="1">Uncharacterized protein</fullName>
    </submittedName>
</protein>
<organism evidence="1 2">
    <name type="scientific">Wuchereria bancrofti</name>
    <dbReference type="NCBI Taxonomy" id="6293"/>
    <lineage>
        <taxon>Eukaryota</taxon>
        <taxon>Metazoa</taxon>
        <taxon>Ecdysozoa</taxon>
        <taxon>Nematoda</taxon>
        <taxon>Chromadorea</taxon>
        <taxon>Rhabditida</taxon>
        <taxon>Spirurina</taxon>
        <taxon>Spiruromorpha</taxon>
        <taxon>Filarioidea</taxon>
        <taxon>Onchocercidae</taxon>
        <taxon>Wuchereria</taxon>
    </lineage>
</organism>
<sequence length="72" mass="8575">DVATKKLSLIKLRNCKQWWKGHQWLEHKKFEWPHCEFNYSSNDEFVEAIVTKVTEVPQNRYNLLMNVALAIG</sequence>
<accession>J9F358</accession>
<evidence type="ECO:0000313" key="2">
    <source>
        <dbReference type="Proteomes" id="UP000004810"/>
    </source>
</evidence>
<dbReference type="Proteomes" id="UP000004810">
    <property type="component" value="Unassembled WGS sequence"/>
</dbReference>
<proteinExistence type="predicted"/>